<keyword evidence="2" id="KW-1185">Reference proteome</keyword>
<evidence type="ECO:0000313" key="1">
    <source>
        <dbReference type="EMBL" id="EWC44596.1"/>
    </source>
</evidence>
<dbReference type="AlphaFoldDB" id="W7HKS8"/>
<sequence>MADESARGGLLLESCDELVDEFSKRPEGILQDKYQRFMSIIEPPLQLKPISTKPLYKLPNWVYPASGNNQLLMNSDTPRNGKDLADLGDNTKIQMKKSSVCGGYVASGQPGNGYWSMLADVELTAGKPWRWGCGYRPVIFKPSFELPSTA</sequence>
<proteinExistence type="predicted"/>
<gene>
    <name evidence="1" type="ORF">DRE_06677</name>
</gene>
<dbReference type="EMBL" id="KI966439">
    <property type="protein sequence ID" value="EWC44596.1"/>
    <property type="molecule type" value="Genomic_DNA"/>
</dbReference>
<reference evidence="1 2" key="1">
    <citation type="submission" date="2013-05" db="EMBL/GenBank/DDBJ databases">
        <title>Drechslerella stenobrocha genome reveals carnivorous origination and mechanical trapping mechanism of predatory fungi.</title>
        <authorList>
            <person name="Liu X."/>
            <person name="Zhang W."/>
            <person name="Liu K."/>
        </authorList>
    </citation>
    <scope>NUCLEOTIDE SEQUENCE [LARGE SCALE GENOMIC DNA]</scope>
    <source>
        <strain evidence="1 2">248</strain>
    </source>
</reference>
<dbReference type="HOGENOM" id="CLU_1740498_0_0_1"/>
<organism evidence="1 2">
    <name type="scientific">Drechslerella stenobrocha 248</name>
    <dbReference type="NCBI Taxonomy" id="1043628"/>
    <lineage>
        <taxon>Eukaryota</taxon>
        <taxon>Fungi</taxon>
        <taxon>Dikarya</taxon>
        <taxon>Ascomycota</taxon>
        <taxon>Pezizomycotina</taxon>
        <taxon>Orbiliomycetes</taxon>
        <taxon>Orbiliales</taxon>
        <taxon>Orbiliaceae</taxon>
        <taxon>Drechslerella</taxon>
    </lineage>
</organism>
<name>W7HKS8_9PEZI</name>
<dbReference type="OrthoDB" id="10463088at2759"/>
<protein>
    <submittedName>
        <fullName evidence="1">Uncharacterized protein</fullName>
    </submittedName>
</protein>
<evidence type="ECO:0000313" key="2">
    <source>
        <dbReference type="Proteomes" id="UP000024837"/>
    </source>
</evidence>
<accession>W7HKS8</accession>
<dbReference type="Proteomes" id="UP000024837">
    <property type="component" value="Unassembled WGS sequence"/>
</dbReference>